<evidence type="ECO:0000313" key="1">
    <source>
        <dbReference type="EMBL" id="AMD93826.1"/>
    </source>
</evidence>
<evidence type="ECO:0000313" key="2">
    <source>
        <dbReference type="Proteomes" id="UP000063964"/>
    </source>
</evidence>
<protein>
    <submittedName>
        <fullName evidence="1">Uncharacterized protein</fullName>
    </submittedName>
</protein>
<dbReference type="AlphaFoldDB" id="A0A120KND2"/>
<sequence length="190" mass="21400">MDQTGFPADTIILSLSAADWRHRQELEQSNVFEKYTKGLKKTLLVLKDLQKSDDIDLLVKVEASLISMERSLYAKNDPSVLPSLNAAVRDFEDIKKAVDVVKSPKAYIAAANTYRSNKKIHGVVIDGCHEAINGHVTRLGNRMSAVGISIPEKNILRQRQENMRQAKKLYMDLQRKALGLPLETDRGLER</sequence>
<keyword evidence="2" id="KW-1185">Reference proteome</keyword>
<proteinExistence type="predicted"/>
<name>A0A120KND2_9BACT</name>
<dbReference type="KEGG" id="doa:AXF15_12430"/>
<organism evidence="1 2">
    <name type="scientific">Desulfomicrobium orale DSM 12838</name>
    <dbReference type="NCBI Taxonomy" id="888061"/>
    <lineage>
        <taxon>Bacteria</taxon>
        <taxon>Pseudomonadati</taxon>
        <taxon>Thermodesulfobacteriota</taxon>
        <taxon>Desulfovibrionia</taxon>
        <taxon>Desulfovibrionales</taxon>
        <taxon>Desulfomicrobiaceae</taxon>
        <taxon>Desulfomicrobium</taxon>
    </lineage>
</organism>
<dbReference type="RefSeq" id="WP_066608108.1">
    <property type="nucleotide sequence ID" value="NZ_CP014230.1"/>
</dbReference>
<reference evidence="2" key="1">
    <citation type="submission" date="2016-02" db="EMBL/GenBank/DDBJ databases">
        <authorList>
            <person name="Holder M.E."/>
            <person name="Ajami N.J."/>
            <person name="Petrosino J.F."/>
        </authorList>
    </citation>
    <scope>NUCLEOTIDE SEQUENCE [LARGE SCALE GENOMIC DNA]</scope>
    <source>
        <strain evidence="2">DSM 12838</strain>
    </source>
</reference>
<accession>A0A120KND2</accession>
<dbReference type="OrthoDB" id="5457964at2"/>
<dbReference type="Proteomes" id="UP000063964">
    <property type="component" value="Chromosome"/>
</dbReference>
<dbReference type="EMBL" id="CP014230">
    <property type="protein sequence ID" value="AMD93826.1"/>
    <property type="molecule type" value="Genomic_DNA"/>
</dbReference>
<gene>
    <name evidence="1" type="ORF">AXF15_12430</name>
</gene>